<dbReference type="EMBL" id="VRLW01000001">
    <property type="protein sequence ID" value="KAA1260559.1"/>
    <property type="molecule type" value="Genomic_DNA"/>
</dbReference>
<reference evidence="10 11" key="1">
    <citation type="submission" date="2019-08" db="EMBL/GenBank/DDBJ databases">
        <title>Deep-cultivation of Planctomycetes and their phenomic and genomic characterization uncovers novel biology.</title>
        <authorList>
            <person name="Wiegand S."/>
            <person name="Jogler M."/>
            <person name="Boedeker C."/>
            <person name="Pinto D."/>
            <person name="Vollmers J."/>
            <person name="Rivas-Marin E."/>
            <person name="Kohn T."/>
            <person name="Peeters S.H."/>
            <person name="Heuer A."/>
            <person name="Rast P."/>
            <person name="Oberbeckmann S."/>
            <person name="Bunk B."/>
            <person name="Jeske O."/>
            <person name="Meyerdierks A."/>
            <person name="Storesund J.E."/>
            <person name="Kallscheuer N."/>
            <person name="Luecker S."/>
            <person name="Lage O.M."/>
            <person name="Pohl T."/>
            <person name="Merkel B.J."/>
            <person name="Hornburger P."/>
            <person name="Mueller R.-W."/>
            <person name="Bruemmer F."/>
            <person name="Labrenz M."/>
            <person name="Spormann A.M."/>
            <person name="Op Den Camp H."/>
            <person name="Overmann J."/>
            <person name="Amann R."/>
            <person name="Jetten M.S.M."/>
            <person name="Mascher T."/>
            <person name="Medema M.H."/>
            <person name="Devos D.P."/>
            <person name="Kaster A.-K."/>
            <person name="Ovreas L."/>
            <person name="Rohde M."/>
            <person name="Galperin M.Y."/>
            <person name="Jogler C."/>
        </authorList>
    </citation>
    <scope>NUCLEOTIDE SEQUENCE [LARGE SCALE GENOMIC DNA]</scope>
    <source>
        <strain evidence="10 11">LF1</strain>
    </source>
</reference>
<feature type="domain" description="Aminomethyltransferase C-terminal" evidence="9">
    <location>
        <begin position="291"/>
        <end position="368"/>
    </location>
</feature>
<dbReference type="InterPro" id="IPR006222">
    <property type="entry name" value="GCVT_N"/>
</dbReference>
<evidence type="ECO:0000256" key="7">
    <source>
        <dbReference type="PIRSR" id="PIRSR006487-1"/>
    </source>
</evidence>
<organism evidence="10 11">
    <name type="scientific">Rubripirellula obstinata</name>
    <dbReference type="NCBI Taxonomy" id="406547"/>
    <lineage>
        <taxon>Bacteria</taxon>
        <taxon>Pseudomonadati</taxon>
        <taxon>Planctomycetota</taxon>
        <taxon>Planctomycetia</taxon>
        <taxon>Pirellulales</taxon>
        <taxon>Pirellulaceae</taxon>
        <taxon>Rubripirellula</taxon>
    </lineage>
</organism>
<dbReference type="GO" id="GO:0004047">
    <property type="term" value="F:aminomethyltransferase activity"/>
    <property type="evidence" value="ECO:0007669"/>
    <property type="project" value="UniProtKB-EC"/>
</dbReference>
<dbReference type="Pfam" id="PF01571">
    <property type="entry name" value="GCV_T"/>
    <property type="match status" value="1"/>
</dbReference>
<dbReference type="PIRSF" id="PIRSF006487">
    <property type="entry name" value="GcvT"/>
    <property type="match status" value="1"/>
</dbReference>
<dbReference type="SUPFAM" id="SSF103025">
    <property type="entry name" value="Folate-binding domain"/>
    <property type="match status" value="1"/>
</dbReference>
<evidence type="ECO:0000256" key="2">
    <source>
        <dbReference type="ARBA" id="ARBA00012616"/>
    </source>
</evidence>
<name>A0A5B1CLB0_9BACT</name>
<comment type="similarity">
    <text evidence="1">Belongs to the GcvT family.</text>
</comment>
<gene>
    <name evidence="10" type="primary">gcvT</name>
    <name evidence="10" type="ORF">LF1_30990</name>
</gene>
<dbReference type="EC" id="2.1.2.10" evidence="2"/>
<dbReference type="Proteomes" id="UP000322699">
    <property type="component" value="Unassembled WGS sequence"/>
</dbReference>
<comment type="catalytic activity">
    <reaction evidence="6">
        <text>N(6)-[(R)-S(8)-aminomethyldihydrolipoyl]-L-lysyl-[protein] + (6S)-5,6,7,8-tetrahydrofolate = N(6)-[(R)-dihydrolipoyl]-L-lysyl-[protein] + (6R)-5,10-methylene-5,6,7,8-tetrahydrofolate + NH4(+)</text>
        <dbReference type="Rhea" id="RHEA:16945"/>
        <dbReference type="Rhea" id="RHEA-COMP:10475"/>
        <dbReference type="Rhea" id="RHEA-COMP:10492"/>
        <dbReference type="ChEBI" id="CHEBI:15636"/>
        <dbReference type="ChEBI" id="CHEBI:28938"/>
        <dbReference type="ChEBI" id="CHEBI:57453"/>
        <dbReference type="ChEBI" id="CHEBI:83100"/>
        <dbReference type="ChEBI" id="CHEBI:83143"/>
        <dbReference type="EC" id="2.1.2.10"/>
    </reaction>
</comment>
<dbReference type="AlphaFoldDB" id="A0A5B1CLB0"/>
<evidence type="ECO:0000259" key="9">
    <source>
        <dbReference type="Pfam" id="PF08669"/>
    </source>
</evidence>
<dbReference type="PANTHER" id="PTHR43757">
    <property type="entry name" value="AMINOMETHYLTRANSFERASE"/>
    <property type="match status" value="1"/>
</dbReference>
<proteinExistence type="inferred from homology"/>
<dbReference type="InterPro" id="IPR029043">
    <property type="entry name" value="GcvT/YgfZ_C"/>
</dbReference>
<feature type="domain" description="GCVT N-terminal" evidence="8">
    <location>
        <begin position="11"/>
        <end position="270"/>
    </location>
</feature>
<feature type="binding site" evidence="7">
    <location>
        <position position="204"/>
    </location>
    <ligand>
        <name>substrate</name>
    </ligand>
</feature>
<evidence type="ECO:0000259" key="8">
    <source>
        <dbReference type="Pfam" id="PF01571"/>
    </source>
</evidence>
<dbReference type="RefSeq" id="WP_068267288.1">
    <property type="nucleotide sequence ID" value="NZ_LWSK01000180.1"/>
</dbReference>
<dbReference type="Gene3D" id="3.30.70.1400">
    <property type="entry name" value="Aminomethyltransferase beta-barrel domains"/>
    <property type="match status" value="1"/>
</dbReference>
<evidence type="ECO:0000256" key="4">
    <source>
        <dbReference type="ARBA" id="ARBA00022679"/>
    </source>
</evidence>
<dbReference type="Pfam" id="PF08669">
    <property type="entry name" value="GCV_T_C"/>
    <property type="match status" value="1"/>
</dbReference>
<dbReference type="OrthoDB" id="9774591at2"/>
<accession>A0A5B1CLB0</accession>
<dbReference type="GO" id="GO:0005960">
    <property type="term" value="C:glycine cleavage complex"/>
    <property type="evidence" value="ECO:0007669"/>
    <property type="project" value="InterPro"/>
</dbReference>
<evidence type="ECO:0000256" key="1">
    <source>
        <dbReference type="ARBA" id="ARBA00008609"/>
    </source>
</evidence>
<dbReference type="InterPro" id="IPR013977">
    <property type="entry name" value="GcvT_C"/>
</dbReference>
<evidence type="ECO:0000256" key="5">
    <source>
        <dbReference type="ARBA" id="ARBA00031395"/>
    </source>
</evidence>
<evidence type="ECO:0000256" key="6">
    <source>
        <dbReference type="ARBA" id="ARBA00047665"/>
    </source>
</evidence>
<dbReference type="NCBIfam" id="NF001567">
    <property type="entry name" value="PRK00389.1"/>
    <property type="match status" value="1"/>
</dbReference>
<sequence length="372" mass="40972">MSTDLLSTPLLDWHRGAGAKLMSFAGYEMPIQYSSIVTEHQTCRTSAALFDVSHMARLRFDGDHSEDLLDHLLTRKIKDMPIGGVRYGLICNAEGGVLDDVLVSNLETPSQRRFHLMVVNASNREKIKNWILPHLADFPTVTMSDRTELTAMIAVQGPKAMDVCKRLFKCDPTKLKYYRAVITEQFGKPVIVSRTGYTGEDGFELIVRAEEAERIWENILLCGRDEGFAAAGLGARDTLRMEAGMPLYGHELSETIDPISAGLKFACTLKDRSFIGDEALRKIHADGPKQRRIGLLIEGKRPARDGCPILDDSGNPIGIISSGGPSPTLGKPIAMAYVDAASSKQARYAIDVRGKLIHATAIPLPFYKREGN</sequence>
<evidence type="ECO:0000313" key="10">
    <source>
        <dbReference type="EMBL" id="KAA1260559.1"/>
    </source>
</evidence>
<keyword evidence="3" id="KW-0032">Aminotransferase</keyword>
<dbReference type="PANTHER" id="PTHR43757:SF2">
    <property type="entry name" value="AMINOMETHYLTRANSFERASE, MITOCHONDRIAL"/>
    <property type="match status" value="1"/>
</dbReference>
<dbReference type="NCBIfam" id="TIGR00528">
    <property type="entry name" value="gcvT"/>
    <property type="match status" value="1"/>
</dbReference>
<dbReference type="InterPro" id="IPR027266">
    <property type="entry name" value="TrmE/GcvT-like"/>
</dbReference>
<dbReference type="Gene3D" id="3.30.1360.120">
    <property type="entry name" value="Probable tRNA modification gtpase trme, domain 1"/>
    <property type="match status" value="1"/>
</dbReference>
<dbReference type="GO" id="GO:0006546">
    <property type="term" value="P:glycine catabolic process"/>
    <property type="evidence" value="ECO:0007669"/>
    <property type="project" value="InterPro"/>
</dbReference>
<dbReference type="Gene3D" id="2.40.30.110">
    <property type="entry name" value="Aminomethyltransferase beta-barrel domains"/>
    <property type="match status" value="1"/>
</dbReference>
<dbReference type="GO" id="GO:0008483">
    <property type="term" value="F:transaminase activity"/>
    <property type="evidence" value="ECO:0007669"/>
    <property type="project" value="UniProtKB-KW"/>
</dbReference>
<dbReference type="SUPFAM" id="SSF101790">
    <property type="entry name" value="Aminomethyltransferase beta-barrel domain"/>
    <property type="match status" value="1"/>
</dbReference>
<comment type="caution">
    <text evidence="10">The sequence shown here is derived from an EMBL/GenBank/DDBJ whole genome shotgun (WGS) entry which is preliminary data.</text>
</comment>
<protein>
    <recommendedName>
        <fullName evidence="2">aminomethyltransferase</fullName>
        <ecNumber evidence="2">2.1.2.10</ecNumber>
    </recommendedName>
    <alternativeName>
        <fullName evidence="5">Glycine cleavage system T protein</fullName>
    </alternativeName>
</protein>
<keyword evidence="11" id="KW-1185">Reference proteome</keyword>
<evidence type="ECO:0000313" key="11">
    <source>
        <dbReference type="Proteomes" id="UP000322699"/>
    </source>
</evidence>
<keyword evidence="4 10" id="KW-0808">Transferase</keyword>
<dbReference type="GO" id="GO:0005829">
    <property type="term" value="C:cytosol"/>
    <property type="evidence" value="ECO:0007669"/>
    <property type="project" value="TreeGrafter"/>
</dbReference>
<dbReference type="Gene3D" id="4.10.1250.10">
    <property type="entry name" value="Aminomethyltransferase fragment"/>
    <property type="match status" value="1"/>
</dbReference>
<dbReference type="InterPro" id="IPR028896">
    <property type="entry name" value="GcvT/YgfZ/DmdA"/>
</dbReference>
<dbReference type="InterPro" id="IPR006223">
    <property type="entry name" value="GcvT"/>
</dbReference>
<evidence type="ECO:0000256" key="3">
    <source>
        <dbReference type="ARBA" id="ARBA00022576"/>
    </source>
</evidence>